<name>A0ABS2P847_9BACL</name>
<sequence>MSGDKKNSNKNQLTPEQIAVIAGLLTNVLSVRAILVDRNQTVEIIIQGDLSKKKDKDKMFKEVANMRFGDVWDLFMNTK</sequence>
<accession>A0ABS2P847</accession>
<evidence type="ECO:0000313" key="2">
    <source>
        <dbReference type="Proteomes" id="UP000741863"/>
    </source>
</evidence>
<evidence type="ECO:0000313" key="1">
    <source>
        <dbReference type="EMBL" id="MBM7631497.1"/>
    </source>
</evidence>
<keyword evidence="2" id="KW-1185">Reference proteome</keyword>
<proteinExistence type="predicted"/>
<dbReference type="EMBL" id="JAFBEC010000002">
    <property type="protein sequence ID" value="MBM7631497.1"/>
    <property type="molecule type" value="Genomic_DNA"/>
</dbReference>
<dbReference type="Proteomes" id="UP000741863">
    <property type="component" value="Unassembled WGS sequence"/>
</dbReference>
<protein>
    <submittedName>
        <fullName evidence="1">Uncharacterized protein</fullName>
    </submittedName>
</protein>
<reference evidence="1 2" key="1">
    <citation type="submission" date="2021-01" db="EMBL/GenBank/DDBJ databases">
        <title>Genomic Encyclopedia of Type Strains, Phase IV (KMG-IV): sequencing the most valuable type-strain genomes for metagenomic binning, comparative biology and taxonomic classification.</title>
        <authorList>
            <person name="Goeker M."/>
        </authorList>
    </citation>
    <scope>NUCLEOTIDE SEQUENCE [LARGE SCALE GENOMIC DNA]</scope>
    <source>
        <strain evidence="1 2">DSM 25540</strain>
    </source>
</reference>
<organism evidence="1 2">
    <name type="scientific">Geomicrobium sediminis</name>
    <dbReference type="NCBI Taxonomy" id="1347788"/>
    <lineage>
        <taxon>Bacteria</taxon>
        <taxon>Bacillati</taxon>
        <taxon>Bacillota</taxon>
        <taxon>Bacilli</taxon>
        <taxon>Bacillales</taxon>
        <taxon>Geomicrobium</taxon>
    </lineage>
</organism>
<gene>
    <name evidence="1" type="ORF">JOD17_000589</name>
</gene>
<dbReference type="RefSeq" id="WP_204695634.1">
    <property type="nucleotide sequence ID" value="NZ_JAFBEC010000002.1"/>
</dbReference>
<comment type="caution">
    <text evidence="1">The sequence shown here is derived from an EMBL/GenBank/DDBJ whole genome shotgun (WGS) entry which is preliminary data.</text>
</comment>